<dbReference type="PANTHER" id="PTHR47939:SF2">
    <property type="entry name" value="OS03G0782900 PROTEIN"/>
    <property type="match status" value="1"/>
</dbReference>
<evidence type="ECO:0000256" key="3">
    <source>
        <dbReference type="PROSITE-ProRule" id="PRU00708"/>
    </source>
</evidence>
<dbReference type="PROSITE" id="PS51375">
    <property type="entry name" value="PPR"/>
    <property type="match status" value="1"/>
</dbReference>
<dbReference type="InterPro" id="IPR011990">
    <property type="entry name" value="TPR-like_helical_dom_sf"/>
</dbReference>
<comment type="caution">
    <text evidence="4">The sequence shown here is derived from an EMBL/GenBank/DDBJ whole genome shotgun (WGS) entry which is preliminary data.</text>
</comment>
<dbReference type="AlphaFoldDB" id="A0A438EBP3"/>
<keyword evidence="2" id="KW-0677">Repeat</keyword>
<dbReference type="EMBL" id="QGNW01001336">
    <property type="protein sequence ID" value="RVW45221.1"/>
    <property type="molecule type" value="Genomic_DNA"/>
</dbReference>
<reference evidence="4 5" key="1">
    <citation type="journal article" date="2018" name="PLoS Genet.">
        <title>Population sequencing reveals clonal diversity and ancestral inbreeding in the grapevine cultivar Chardonnay.</title>
        <authorList>
            <person name="Roach M.J."/>
            <person name="Johnson D.L."/>
            <person name="Bohlmann J."/>
            <person name="van Vuuren H.J."/>
            <person name="Jones S.J."/>
            <person name="Pretorius I.S."/>
            <person name="Schmidt S.A."/>
            <person name="Borneman A.R."/>
        </authorList>
    </citation>
    <scope>NUCLEOTIDE SEQUENCE [LARGE SCALE GENOMIC DNA]</scope>
    <source>
        <strain evidence="5">cv. Chardonnay</strain>
        <tissue evidence="4">Leaf</tissue>
    </source>
</reference>
<gene>
    <name evidence="4" type="primary">VvCHDh000574_2</name>
    <name evidence="4" type="ORF">CK203_067615</name>
</gene>
<evidence type="ECO:0000256" key="2">
    <source>
        <dbReference type="ARBA" id="ARBA00022737"/>
    </source>
</evidence>
<evidence type="ECO:0000256" key="1">
    <source>
        <dbReference type="ARBA" id="ARBA00007626"/>
    </source>
</evidence>
<dbReference type="InterPro" id="IPR002885">
    <property type="entry name" value="PPR_rpt"/>
</dbReference>
<sequence>MLEKGVNPDATTYTSLLEGLCQEKKFESAFEVFKKSVEQDVMLAQTILNTFILYICKEGNFLFASKLLCGLTYDVGHSDSHVIFLKYLADASEISTAIEHIKWVGDTLPSMLPTISTELFALLASSSKPEPILQMLLAMQEKSPVPYNDSWKELSNQLFTGHSLGTN</sequence>
<dbReference type="PANTHER" id="PTHR47939">
    <property type="entry name" value="MEMBRANE-ASSOCIATED SALT-INDUCIBLE PROTEIN-LIKE"/>
    <property type="match status" value="1"/>
</dbReference>
<dbReference type="Pfam" id="PF12854">
    <property type="entry name" value="PPR_1"/>
    <property type="match status" value="1"/>
</dbReference>
<dbReference type="InterPro" id="IPR050667">
    <property type="entry name" value="PPR-containing_protein"/>
</dbReference>
<dbReference type="NCBIfam" id="TIGR00756">
    <property type="entry name" value="PPR"/>
    <property type="match status" value="1"/>
</dbReference>
<accession>A0A438EBP3</accession>
<feature type="repeat" description="PPR" evidence="3">
    <location>
        <begin position="9"/>
        <end position="43"/>
    </location>
</feature>
<evidence type="ECO:0000313" key="5">
    <source>
        <dbReference type="Proteomes" id="UP000288805"/>
    </source>
</evidence>
<evidence type="ECO:0000313" key="4">
    <source>
        <dbReference type="EMBL" id="RVW45221.1"/>
    </source>
</evidence>
<comment type="similarity">
    <text evidence="1">Belongs to the PPR family. P subfamily.</text>
</comment>
<protein>
    <submittedName>
        <fullName evidence="4">Pentatricopeptide repeat-containing protein</fullName>
    </submittedName>
</protein>
<name>A0A438EBP3_VITVI</name>
<proteinExistence type="inferred from homology"/>
<organism evidence="4 5">
    <name type="scientific">Vitis vinifera</name>
    <name type="common">Grape</name>
    <dbReference type="NCBI Taxonomy" id="29760"/>
    <lineage>
        <taxon>Eukaryota</taxon>
        <taxon>Viridiplantae</taxon>
        <taxon>Streptophyta</taxon>
        <taxon>Embryophyta</taxon>
        <taxon>Tracheophyta</taxon>
        <taxon>Spermatophyta</taxon>
        <taxon>Magnoliopsida</taxon>
        <taxon>eudicotyledons</taxon>
        <taxon>Gunneridae</taxon>
        <taxon>Pentapetalae</taxon>
        <taxon>rosids</taxon>
        <taxon>Vitales</taxon>
        <taxon>Vitaceae</taxon>
        <taxon>Viteae</taxon>
        <taxon>Vitis</taxon>
    </lineage>
</organism>
<dbReference type="Proteomes" id="UP000288805">
    <property type="component" value="Unassembled WGS sequence"/>
</dbReference>
<dbReference type="Gene3D" id="1.25.40.10">
    <property type="entry name" value="Tetratricopeptide repeat domain"/>
    <property type="match status" value="1"/>
</dbReference>